<evidence type="ECO:0000256" key="4">
    <source>
        <dbReference type="ARBA" id="ARBA00022980"/>
    </source>
</evidence>
<dbReference type="SUPFAM" id="SSF47973">
    <property type="entry name" value="Ribosomal protein S7"/>
    <property type="match status" value="1"/>
</dbReference>
<comment type="similarity">
    <text evidence="1 6">Belongs to the universal ribosomal protein uS7 family.</text>
</comment>
<evidence type="ECO:0000313" key="8">
    <source>
        <dbReference type="EMBL" id="PIU02164.1"/>
    </source>
</evidence>
<dbReference type="InterPro" id="IPR036823">
    <property type="entry name" value="Ribosomal_uS7_dom_sf"/>
</dbReference>
<proteinExistence type="inferred from homology"/>
<protein>
    <recommendedName>
        <fullName evidence="6">Small ribosomal subunit protein uS7</fullName>
    </recommendedName>
</protein>
<keyword evidence="6" id="KW-0820">tRNA-binding</keyword>
<dbReference type="AlphaFoldDB" id="A0A2M6XAR6"/>
<evidence type="ECO:0000256" key="6">
    <source>
        <dbReference type="HAMAP-Rule" id="MF_00480"/>
    </source>
</evidence>
<dbReference type="NCBIfam" id="TIGR01029">
    <property type="entry name" value="rpsG_bact"/>
    <property type="match status" value="1"/>
</dbReference>
<dbReference type="InterPro" id="IPR005717">
    <property type="entry name" value="Ribosomal_uS7_bac/org-type"/>
</dbReference>
<dbReference type="GO" id="GO:0000049">
    <property type="term" value="F:tRNA binding"/>
    <property type="evidence" value="ECO:0007669"/>
    <property type="project" value="UniProtKB-UniRule"/>
</dbReference>
<keyword evidence="5 6" id="KW-0687">Ribonucleoprotein</keyword>
<comment type="caution">
    <text evidence="8">The sequence shown here is derived from an EMBL/GenBank/DDBJ whole genome shotgun (WGS) entry which is preliminary data.</text>
</comment>
<evidence type="ECO:0000256" key="3">
    <source>
        <dbReference type="ARBA" id="ARBA00022884"/>
    </source>
</evidence>
<evidence type="ECO:0000313" key="9">
    <source>
        <dbReference type="Proteomes" id="UP000231214"/>
    </source>
</evidence>
<sequence length="158" mass="18001">MRGKQAKQKIVSPDPIYGSAIVTQLINRVMKDGKKSAAQKQVYQALELLKKKTKKETLAFFDEALENIRPKLEVRPRRVGGAAYQIPMPVRGERRNALAIRWLILAARSRPNKECHHFSEKLAAEILDACKNEGGAVKKKENIHRMAEANKAFAHFRW</sequence>
<comment type="subunit">
    <text evidence="6">Part of the 30S ribosomal subunit. Contacts proteins S9 and S11.</text>
</comment>
<organism evidence="8 9">
    <name type="scientific">Candidatus Shapirobacteria bacterium CG09_land_8_20_14_0_10_49_15</name>
    <dbReference type="NCBI Taxonomy" id="1974482"/>
    <lineage>
        <taxon>Bacteria</taxon>
        <taxon>Candidatus Shapironibacteriota</taxon>
    </lineage>
</organism>
<evidence type="ECO:0000256" key="2">
    <source>
        <dbReference type="ARBA" id="ARBA00022730"/>
    </source>
</evidence>
<gene>
    <name evidence="6" type="primary">rpsG</name>
    <name evidence="8" type="ORF">COT66_01800</name>
</gene>
<comment type="function">
    <text evidence="6">One of the primary rRNA binding proteins, it binds directly to 16S rRNA where it nucleates assembly of the head domain of the 30S subunit. Is located at the subunit interface close to the decoding center, probably blocks exit of the E-site tRNA.</text>
</comment>
<dbReference type="HAMAP" id="MF_00480_B">
    <property type="entry name" value="Ribosomal_uS7_B"/>
    <property type="match status" value="1"/>
</dbReference>
<dbReference type="PIRSF" id="PIRSF002122">
    <property type="entry name" value="RPS7p_RPS7a_RPS5e_RPS7o"/>
    <property type="match status" value="1"/>
</dbReference>
<evidence type="ECO:0000256" key="5">
    <source>
        <dbReference type="ARBA" id="ARBA00023274"/>
    </source>
</evidence>
<accession>A0A2M6XAR6</accession>
<keyword evidence="4 6" id="KW-0689">Ribosomal protein</keyword>
<name>A0A2M6XAR6_9BACT</name>
<dbReference type="Proteomes" id="UP000231214">
    <property type="component" value="Unassembled WGS sequence"/>
</dbReference>
<dbReference type="Pfam" id="PF00177">
    <property type="entry name" value="Ribosomal_S7"/>
    <property type="match status" value="1"/>
</dbReference>
<evidence type="ECO:0000256" key="1">
    <source>
        <dbReference type="ARBA" id="ARBA00007151"/>
    </source>
</evidence>
<keyword evidence="2 6" id="KW-0699">rRNA-binding</keyword>
<dbReference type="InterPro" id="IPR023798">
    <property type="entry name" value="Ribosomal_uS7_dom"/>
</dbReference>
<evidence type="ECO:0000259" key="7">
    <source>
        <dbReference type="Pfam" id="PF00177"/>
    </source>
</evidence>
<dbReference type="PANTHER" id="PTHR11205">
    <property type="entry name" value="RIBOSOMAL PROTEIN S7"/>
    <property type="match status" value="1"/>
</dbReference>
<reference evidence="9" key="1">
    <citation type="submission" date="2017-09" db="EMBL/GenBank/DDBJ databases">
        <title>Depth-based differentiation of microbial function through sediment-hosted aquifers and enrichment of novel symbionts in the deep terrestrial subsurface.</title>
        <authorList>
            <person name="Probst A.J."/>
            <person name="Ladd B."/>
            <person name="Jarett J.K."/>
            <person name="Geller-Mcgrath D.E."/>
            <person name="Sieber C.M.K."/>
            <person name="Emerson J.B."/>
            <person name="Anantharaman K."/>
            <person name="Thomas B.C."/>
            <person name="Malmstrom R."/>
            <person name="Stieglmeier M."/>
            <person name="Klingl A."/>
            <person name="Woyke T."/>
            <person name="Ryan C.M."/>
            <person name="Banfield J.F."/>
        </authorList>
    </citation>
    <scope>NUCLEOTIDE SEQUENCE [LARGE SCALE GENOMIC DNA]</scope>
</reference>
<keyword evidence="3 6" id="KW-0694">RNA-binding</keyword>
<dbReference type="Gene3D" id="1.10.455.10">
    <property type="entry name" value="Ribosomal protein S7 domain"/>
    <property type="match status" value="1"/>
</dbReference>
<dbReference type="GO" id="GO:0015935">
    <property type="term" value="C:small ribosomal subunit"/>
    <property type="evidence" value="ECO:0007669"/>
    <property type="project" value="InterPro"/>
</dbReference>
<dbReference type="CDD" id="cd14869">
    <property type="entry name" value="uS7_Bacteria"/>
    <property type="match status" value="1"/>
</dbReference>
<dbReference type="GO" id="GO:0006412">
    <property type="term" value="P:translation"/>
    <property type="evidence" value="ECO:0007669"/>
    <property type="project" value="UniProtKB-UniRule"/>
</dbReference>
<dbReference type="EMBL" id="PEZK01000026">
    <property type="protein sequence ID" value="PIU02164.1"/>
    <property type="molecule type" value="Genomic_DNA"/>
</dbReference>
<dbReference type="GO" id="GO:0003735">
    <property type="term" value="F:structural constituent of ribosome"/>
    <property type="evidence" value="ECO:0007669"/>
    <property type="project" value="InterPro"/>
</dbReference>
<dbReference type="FunFam" id="1.10.455.10:FF:000001">
    <property type="entry name" value="30S ribosomal protein S7"/>
    <property type="match status" value="1"/>
</dbReference>
<feature type="domain" description="Small ribosomal subunit protein uS7" evidence="7">
    <location>
        <begin position="2"/>
        <end position="151"/>
    </location>
</feature>
<dbReference type="GO" id="GO:0019843">
    <property type="term" value="F:rRNA binding"/>
    <property type="evidence" value="ECO:0007669"/>
    <property type="project" value="UniProtKB-UniRule"/>
</dbReference>
<dbReference type="InterPro" id="IPR000235">
    <property type="entry name" value="Ribosomal_uS7"/>
</dbReference>